<feature type="region of interest" description="Disordered" evidence="2">
    <location>
        <begin position="543"/>
        <end position="589"/>
    </location>
</feature>
<feature type="compositionally biased region" description="Polar residues" evidence="2">
    <location>
        <begin position="789"/>
        <end position="806"/>
    </location>
</feature>
<dbReference type="RefSeq" id="XP_033652761.1">
    <property type="nucleotide sequence ID" value="XM_033803106.1"/>
</dbReference>
<feature type="coiled-coil region" evidence="1">
    <location>
        <begin position="176"/>
        <end position="227"/>
    </location>
</feature>
<feature type="compositionally biased region" description="Polar residues" evidence="2">
    <location>
        <begin position="373"/>
        <end position="382"/>
    </location>
</feature>
<feature type="region of interest" description="Disordered" evidence="2">
    <location>
        <begin position="783"/>
        <end position="806"/>
    </location>
</feature>
<protein>
    <submittedName>
        <fullName evidence="3">Uncharacterized protein</fullName>
    </submittedName>
</protein>
<evidence type="ECO:0000313" key="3">
    <source>
        <dbReference type="EMBL" id="KAF2275222.1"/>
    </source>
</evidence>
<feature type="region of interest" description="Disordered" evidence="2">
    <location>
        <begin position="369"/>
        <end position="401"/>
    </location>
</feature>
<keyword evidence="1" id="KW-0175">Coiled coil</keyword>
<evidence type="ECO:0000256" key="1">
    <source>
        <dbReference type="SAM" id="Coils"/>
    </source>
</evidence>
<feature type="region of interest" description="Disordered" evidence="2">
    <location>
        <begin position="723"/>
        <end position="751"/>
    </location>
</feature>
<name>A0A6A6JFN1_WESOR</name>
<reference evidence="3" key="1">
    <citation type="journal article" date="2020" name="Stud. Mycol.">
        <title>101 Dothideomycetes genomes: a test case for predicting lifestyles and emergence of pathogens.</title>
        <authorList>
            <person name="Haridas S."/>
            <person name="Albert R."/>
            <person name="Binder M."/>
            <person name="Bloem J."/>
            <person name="Labutti K."/>
            <person name="Salamov A."/>
            <person name="Andreopoulos B."/>
            <person name="Baker S."/>
            <person name="Barry K."/>
            <person name="Bills G."/>
            <person name="Bluhm B."/>
            <person name="Cannon C."/>
            <person name="Castanera R."/>
            <person name="Culley D."/>
            <person name="Daum C."/>
            <person name="Ezra D."/>
            <person name="Gonzalez J."/>
            <person name="Henrissat B."/>
            <person name="Kuo A."/>
            <person name="Liang C."/>
            <person name="Lipzen A."/>
            <person name="Lutzoni F."/>
            <person name="Magnuson J."/>
            <person name="Mondo S."/>
            <person name="Nolan M."/>
            <person name="Ohm R."/>
            <person name="Pangilinan J."/>
            <person name="Park H.-J."/>
            <person name="Ramirez L."/>
            <person name="Alfaro M."/>
            <person name="Sun H."/>
            <person name="Tritt A."/>
            <person name="Yoshinaga Y."/>
            <person name="Zwiers L.-H."/>
            <person name="Turgeon B."/>
            <person name="Goodwin S."/>
            <person name="Spatafora J."/>
            <person name="Crous P."/>
            <person name="Grigoriev I."/>
        </authorList>
    </citation>
    <scope>NUCLEOTIDE SEQUENCE</scope>
    <source>
        <strain evidence="3">CBS 379.55</strain>
    </source>
</reference>
<keyword evidence="4" id="KW-1185">Reference proteome</keyword>
<dbReference type="Gene3D" id="1.20.120.330">
    <property type="entry name" value="Nucleotidyltransferases domain 2"/>
    <property type="match status" value="1"/>
</dbReference>
<dbReference type="GeneID" id="54556281"/>
<dbReference type="EMBL" id="ML986498">
    <property type="protein sequence ID" value="KAF2275222.1"/>
    <property type="molecule type" value="Genomic_DNA"/>
</dbReference>
<proteinExistence type="predicted"/>
<dbReference type="AlphaFoldDB" id="A0A6A6JFN1"/>
<feature type="compositionally biased region" description="Polar residues" evidence="2">
    <location>
        <begin position="289"/>
        <end position="316"/>
    </location>
</feature>
<sequence length="806" mass="90374">MAHPPDKPRAGGPISKFWQKMAALAGVPPEPNPDGVTPLDVIFSCCVCNASFSEVYSGEQNTVQMLSDGINPKDRIVTRLFFASCCHVFCTKHLEGGGAPFHAAGTRPRAACPVCSKEGELYSIRGFSPGEYDPAIPACWFVTPPVKLETNEKGMEALRFQYMSLITYSTQITQDHRKVKKELDTAQSELQSIKSASDEAQAKVQRLEQENMRLRDLESELNRIRARLPEVRHYLSIVPKIAEQNDQMRTRLASLGFQMHFEPLAFDKYKPPSVDDDGDGYGDDRHRSGTASNFTGHRSADTLVNSEHPMTSSSQARPLKRQRRDSPSLTYDLGAGRKQHMVDDRAQMPPPEKPLSRMRSVKKLFPTLRKKTSSPYTSPTDDNSPDYPSHLNMGEGRDVENNSFKFGTGSLFRRRHIIQEETHQASRAHQRIDAARSVVPEQQMGCSRGFHVFSFRSPVQPSPSRRTLLPNEPSYIRLMDPLSQDSRLELGLMDPRQRHAGNDTNQLNHNTEYQREFQPEAEQEGQGEGSRWRSGQTFVSQSLNDPAASTYDSSNHYRPNPPRESVGGQGSRYHANPLTPAPQRTVNPGHMEESVVSPFFKSSSRASQRFSRPGVNQLNISSPRHSSIYPYRGQKVAVQADWHEPRGLNGLSFFASPVNTKNEPILQHPGDMSTFGLTDRHYMAHRATPLGLSSRAHQQAQPIDRQSYQPAERLSYPKQFQPLHRSSALPPQSSRQHLSRPAALPQTLPSIVRDNRTAQGHYGGPSYSGIRASRNHLVAPSYGRRDMHMSNSRGLFSSAGQRSVRR</sequence>
<feature type="region of interest" description="Disordered" evidence="2">
    <location>
        <begin position="267"/>
        <end position="357"/>
    </location>
</feature>
<dbReference type="Proteomes" id="UP000800097">
    <property type="component" value="Unassembled WGS sequence"/>
</dbReference>
<evidence type="ECO:0000256" key="2">
    <source>
        <dbReference type="SAM" id="MobiDB-lite"/>
    </source>
</evidence>
<dbReference type="OrthoDB" id="5410764at2759"/>
<organism evidence="3 4">
    <name type="scientific">Westerdykella ornata</name>
    <dbReference type="NCBI Taxonomy" id="318751"/>
    <lineage>
        <taxon>Eukaryota</taxon>
        <taxon>Fungi</taxon>
        <taxon>Dikarya</taxon>
        <taxon>Ascomycota</taxon>
        <taxon>Pezizomycotina</taxon>
        <taxon>Dothideomycetes</taxon>
        <taxon>Pleosporomycetidae</taxon>
        <taxon>Pleosporales</taxon>
        <taxon>Sporormiaceae</taxon>
        <taxon>Westerdykella</taxon>
    </lineage>
</organism>
<gene>
    <name evidence="3" type="ORF">EI97DRAFT_81631</name>
</gene>
<accession>A0A6A6JFN1</accession>
<evidence type="ECO:0000313" key="4">
    <source>
        <dbReference type="Proteomes" id="UP000800097"/>
    </source>
</evidence>